<dbReference type="Proteomes" id="UP000572817">
    <property type="component" value="Unassembled WGS sequence"/>
</dbReference>
<evidence type="ECO:0000313" key="2">
    <source>
        <dbReference type="EMBL" id="KAF4312202.1"/>
    </source>
</evidence>
<proteinExistence type="predicted"/>
<reference evidence="2" key="1">
    <citation type="submission" date="2020-04" db="EMBL/GenBank/DDBJ databases">
        <title>Genome Assembly and Annotation of Botryosphaeria dothidea sdau 11-99, a Latent Pathogen of Apple Fruit Ring Rot in China.</title>
        <authorList>
            <person name="Yu C."/>
            <person name="Diao Y."/>
            <person name="Lu Q."/>
            <person name="Zhao J."/>
            <person name="Cui S."/>
            <person name="Peng C."/>
            <person name="He B."/>
            <person name="Liu H."/>
        </authorList>
    </citation>
    <scope>NUCLEOTIDE SEQUENCE [LARGE SCALE GENOMIC DNA]</scope>
    <source>
        <strain evidence="2">Sdau11-99</strain>
    </source>
</reference>
<evidence type="ECO:0000256" key="1">
    <source>
        <dbReference type="SAM" id="MobiDB-lite"/>
    </source>
</evidence>
<organism evidence="2 3">
    <name type="scientific">Botryosphaeria dothidea</name>
    <dbReference type="NCBI Taxonomy" id="55169"/>
    <lineage>
        <taxon>Eukaryota</taxon>
        <taxon>Fungi</taxon>
        <taxon>Dikarya</taxon>
        <taxon>Ascomycota</taxon>
        <taxon>Pezizomycotina</taxon>
        <taxon>Dothideomycetes</taxon>
        <taxon>Dothideomycetes incertae sedis</taxon>
        <taxon>Botryosphaeriales</taxon>
        <taxon>Botryosphaeriaceae</taxon>
        <taxon>Botryosphaeria</taxon>
    </lineage>
</organism>
<comment type="caution">
    <text evidence="2">The sequence shown here is derived from an EMBL/GenBank/DDBJ whole genome shotgun (WGS) entry which is preliminary data.</text>
</comment>
<dbReference type="OrthoDB" id="5428890at2759"/>
<name>A0A8H4J5K5_9PEZI</name>
<dbReference type="AlphaFoldDB" id="A0A8H4J5K5"/>
<keyword evidence="3" id="KW-1185">Reference proteome</keyword>
<feature type="region of interest" description="Disordered" evidence="1">
    <location>
        <begin position="24"/>
        <end position="46"/>
    </location>
</feature>
<sequence>MHGRNRHAQPTDVATGSISVEYHDDASRSRVGPASPATPTDQRDWDKITRANCSPLMASDYLQLEKTRPCTDNPRHSPEIQAFFPAVGPATSTQSNTGDIQLPLSQRYNNTTQVAIDNALELTIGLWLMLYMGPSDSSVFTGRSNFKWSSGFTLRQAIDNNFPRIPVPPSAISGKYRPELKAHNLERVGTIKIKWTRNLTDHLALDEEWGTLILYHFADFLRLLEGSSIER</sequence>
<protein>
    <submittedName>
        <fullName evidence="2">Uncharacterized protein</fullName>
    </submittedName>
</protein>
<gene>
    <name evidence="2" type="ORF">GTA08_BOTSDO12132</name>
</gene>
<evidence type="ECO:0000313" key="3">
    <source>
        <dbReference type="Proteomes" id="UP000572817"/>
    </source>
</evidence>
<accession>A0A8H4J5K5</accession>
<dbReference type="EMBL" id="WWBZ02000007">
    <property type="protein sequence ID" value="KAF4312202.1"/>
    <property type="molecule type" value="Genomic_DNA"/>
</dbReference>